<proteinExistence type="predicted"/>
<reference evidence="3 4" key="1">
    <citation type="submission" date="2010-06" db="EMBL/GenBank/DDBJ databases">
        <title>Complete sequence of chromosome of Nitrosococcus watsoni C-113.</title>
        <authorList>
            <consortium name="US DOE Joint Genome Institute"/>
            <person name="Lucas S."/>
            <person name="Copeland A."/>
            <person name="Lapidus A."/>
            <person name="Cheng J.-F."/>
            <person name="Bruce D."/>
            <person name="Goodwin L."/>
            <person name="Pitluck S."/>
            <person name="Malfatti S.A."/>
            <person name="Chain P.S.G."/>
            <person name="Land M."/>
            <person name="Hauser L."/>
            <person name="Kyrpides N."/>
            <person name="Ivanova N."/>
            <person name="Cambell M.A."/>
            <person name="Heidelberg J.F."/>
            <person name="Klotz M.G."/>
            <person name="Woyke T."/>
        </authorList>
    </citation>
    <scope>NUCLEOTIDE SEQUENCE [LARGE SCALE GENOMIC DNA]</scope>
    <source>
        <strain evidence="3 4">C-113</strain>
    </source>
</reference>
<dbReference type="InterPro" id="IPR032856">
    <property type="entry name" value="GDE_N_bis"/>
</dbReference>
<dbReference type="KEGG" id="nwa:Nwat_1579"/>
<dbReference type="EMBL" id="CP002086">
    <property type="protein sequence ID" value="ADJ28469.1"/>
    <property type="molecule type" value="Genomic_DNA"/>
</dbReference>
<dbReference type="Proteomes" id="UP000000393">
    <property type="component" value="Chromosome"/>
</dbReference>
<organism evidence="3 4">
    <name type="scientific">Nitrosococcus watsoni (strain C-113)</name>
    <dbReference type="NCBI Taxonomy" id="105559"/>
    <lineage>
        <taxon>Bacteria</taxon>
        <taxon>Pseudomonadati</taxon>
        <taxon>Pseudomonadota</taxon>
        <taxon>Gammaproteobacteria</taxon>
        <taxon>Chromatiales</taxon>
        <taxon>Chromatiaceae</taxon>
        <taxon>Nitrosococcus</taxon>
    </lineage>
</organism>
<dbReference type="InterPro" id="IPR054491">
    <property type="entry name" value="MGH1-like_GH"/>
</dbReference>
<dbReference type="eggNOG" id="COG3408">
    <property type="taxonomic scope" value="Bacteria"/>
</dbReference>
<dbReference type="HOGENOM" id="CLU_019216_1_0_6"/>
<dbReference type="GO" id="GO:0005975">
    <property type="term" value="P:carbohydrate metabolic process"/>
    <property type="evidence" value="ECO:0007669"/>
    <property type="project" value="InterPro"/>
</dbReference>
<name>D8K6E2_NITWC</name>
<dbReference type="RefSeq" id="WP_013220561.1">
    <property type="nucleotide sequence ID" value="NC_014315.1"/>
</dbReference>
<protein>
    <submittedName>
        <fullName evidence="3">Amylo-alpha-16-glucosidase</fullName>
    </submittedName>
</protein>
<evidence type="ECO:0000313" key="4">
    <source>
        <dbReference type="Proteomes" id="UP000000393"/>
    </source>
</evidence>
<accession>D8K6E2</accession>
<dbReference type="AlphaFoldDB" id="D8K6E2"/>
<dbReference type="Pfam" id="PF14742">
    <property type="entry name" value="GDE_N_bis"/>
    <property type="match status" value="1"/>
</dbReference>
<dbReference type="InterPro" id="IPR012341">
    <property type="entry name" value="6hp_glycosidase-like_sf"/>
</dbReference>
<dbReference type="Pfam" id="PF22422">
    <property type="entry name" value="MGH1-like_GH"/>
    <property type="match status" value="1"/>
</dbReference>
<evidence type="ECO:0000313" key="3">
    <source>
        <dbReference type="EMBL" id="ADJ28469.1"/>
    </source>
</evidence>
<feature type="domain" description="Mannosylglycerate hydrolase MGH1-like glycoside hydrolase" evidence="2">
    <location>
        <begin position="308"/>
        <end position="606"/>
    </location>
</feature>
<keyword evidence="4" id="KW-1185">Reference proteome</keyword>
<dbReference type="STRING" id="105559.Nwat_1579"/>
<sequence>MAVDDVVLINDQWYVLATSSRADESTRVLKHKDTFAVFDRYGDIQRLGMGEQGIYHQGTRFLSYFELSINHRRPLLLHSTVKEDNTLLTADITTPDIYQEGQLVTRKGIAHIFRSKLLWDGVHYEHIRLFNYGDKALNLHLEVRFEADYADIFEVRGAKRRKRGQVLPVQHQGRELVFSYRGLDNKTRRTRILLSQPPDNQNEGQIYFAIELLPQEKKQFYFTIACEIETSKPAILTYQQALANSNQAVITARKGIGQVRTSNEQFNGWLNRSAADLQMLATQTEHGDYPYAGVPWFSTPFGRDGIITALQYLWLNPQLARGVLGFLATTQATEENAAQDAEPGKILHETRQGEMAALHEVPFWRYYGSVDATPLFIVLAGAYYHRTADRIFLETIWPNIKAALHWINHYGDCDGDGFVEYARHSADGLIHQGWKDSDDPIFHHGGKPAEGPLALCEVQGYVYEAKKIAAKLAALFGETSCAAELEHQATLLKEKFNQAFWCEEIATFALALDGHKRPCRIISSNAGHALFSGIAHPEHARCVAETLLSEASFSGWGIRTLATTQSRFNPMSYHNGSIWPHDNALVAMGLARYGFKDQVQQILGGLFDASIMMDLHRLPELFCGFDRLPGQGPTLYPVACSPQAWASGTVFYLLQACLGLTFSEEKPQVRFHHPRLPEYLQRLEITNLRFGNAVIDLTLRRHLHDVGVNVLRKEGDIEVAVIV</sequence>
<dbReference type="SUPFAM" id="SSF48208">
    <property type="entry name" value="Six-hairpin glycosidases"/>
    <property type="match status" value="1"/>
</dbReference>
<dbReference type="Gene3D" id="1.50.10.10">
    <property type="match status" value="1"/>
</dbReference>
<evidence type="ECO:0000259" key="2">
    <source>
        <dbReference type="Pfam" id="PF22422"/>
    </source>
</evidence>
<dbReference type="OrthoDB" id="9802524at2"/>
<gene>
    <name evidence="3" type="ordered locus">Nwat_1579</name>
</gene>
<evidence type="ECO:0000259" key="1">
    <source>
        <dbReference type="Pfam" id="PF14742"/>
    </source>
</evidence>
<feature type="domain" description="Putative glycogen debranching enzyme N-terminal" evidence="1">
    <location>
        <begin position="29"/>
        <end position="222"/>
    </location>
</feature>
<dbReference type="InterPro" id="IPR008928">
    <property type="entry name" value="6-hairpin_glycosidase_sf"/>
</dbReference>